<name>A0A401Z4G7_9ACTN</name>
<dbReference type="SUPFAM" id="SSF48208">
    <property type="entry name" value="Six-hairpin glycosidases"/>
    <property type="match status" value="1"/>
</dbReference>
<sequence>MRARARWVFGRSADARSNDDPTMPRLGRTSNGPVATKATEGTGAETAHVANRRPRFGRFGRARSLGIAVIGVLLAAGIVVFVGGAAPPPPTTRPLLLGGVIPGPQGPIALPTDAPPVAPTEAERAWLAQGTVPGATPRDRETAERALLDMRTLTQPDGSVAAAWYGIWKYVWPRDAAWVAAAYTATGHGRDALAVLRRLATLQRPDGTWEARYRLDGGPVGDKRAAQLDGNGWVPWAVWFWYVHQDPKAPETTAALAELWPMVRAAGDAATGRLRPNGLPPRGPDYWETRTDQVTLGTAAPLSAGLRASVDLARRIDPVAAERWAGPSQRLDRAIRDTFGRHDYPRTASAKGGADTAVTWLGPPFAPADAGVANAVRGAAERLTLPNGGILPGEHWAGDPTAAWTPETASFALFDAASGDRAGARQRLDWLAEHRTASGSLPEKVSADGKPASVAPLAWTSAGVLLTLTALDRPLPIP</sequence>
<keyword evidence="4" id="KW-1185">Reference proteome</keyword>
<keyword evidence="2" id="KW-0472">Membrane</keyword>
<dbReference type="GO" id="GO:0005975">
    <property type="term" value="P:carbohydrate metabolic process"/>
    <property type="evidence" value="ECO:0007669"/>
    <property type="project" value="InterPro"/>
</dbReference>
<keyword evidence="2" id="KW-0812">Transmembrane</keyword>
<evidence type="ECO:0000256" key="2">
    <source>
        <dbReference type="SAM" id="Phobius"/>
    </source>
</evidence>
<feature type="transmembrane region" description="Helical" evidence="2">
    <location>
        <begin position="65"/>
        <end position="86"/>
    </location>
</feature>
<dbReference type="Proteomes" id="UP000286931">
    <property type="component" value="Unassembled WGS sequence"/>
</dbReference>
<evidence type="ECO:0000313" key="3">
    <source>
        <dbReference type="EMBL" id="GCE01726.1"/>
    </source>
</evidence>
<accession>A0A401Z4G7</accession>
<dbReference type="GO" id="GO:0004553">
    <property type="term" value="F:hydrolase activity, hydrolyzing O-glycosyl compounds"/>
    <property type="evidence" value="ECO:0007669"/>
    <property type="project" value="TreeGrafter"/>
</dbReference>
<dbReference type="AlphaFoldDB" id="A0A401Z4G7"/>
<protein>
    <recommendedName>
        <fullName evidence="5">Glycoside hydrolase family 15</fullName>
    </recommendedName>
</protein>
<evidence type="ECO:0000313" key="4">
    <source>
        <dbReference type="Proteomes" id="UP000286931"/>
    </source>
</evidence>
<evidence type="ECO:0000256" key="1">
    <source>
        <dbReference type="SAM" id="MobiDB-lite"/>
    </source>
</evidence>
<proteinExistence type="predicted"/>
<dbReference type="EMBL" id="BIFH01000052">
    <property type="protein sequence ID" value="GCE01726.1"/>
    <property type="molecule type" value="Genomic_DNA"/>
</dbReference>
<dbReference type="PANTHER" id="PTHR31616:SF0">
    <property type="entry name" value="GLUCAN 1,4-ALPHA-GLUCOSIDASE"/>
    <property type="match status" value="1"/>
</dbReference>
<comment type="caution">
    <text evidence="3">The sequence shown here is derived from an EMBL/GenBank/DDBJ whole genome shotgun (WGS) entry which is preliminary data.</text>
</comment>
<dbReference type="PANTHER" id="PTHR31616">
    <property type="entry name" value="TREHALASE"/>
    <property type="match status" value="1"/>
</dbReference>
<keyword evidence="2" id="KW-1133">Transmembrane helix</keyword>
<dbReference type="Gene3D" id="1.50.10.10">
    <property type="match status" value="1"/>
</dbReference>
<dbReference type="InterPro" id="IPR008928">
    <property type="entry name" value="6-hairpin_glycosidase_sf"/>
</dbReference>
<dbReference type="InterPro" id="IPR012341">
    <property type="entry name" value="6hp_glycosidase-like_sf"/>
</dbReference>
<organism evidence="3 4">
    <name type="scientific">Embleya hyalina</name>
    <dbReference type="NCBI Taxonomy" id="516124"/>
    <lineage>
        <taxon>Bacteria</taxon>
        <taxon>Bacillati</taxon>
        <taxon>Actinomycetota</taxon>
        <taxon>Actinomycetes</taxon>
        <taxon>Kitasatosporales</taxon>
        <taxon>Streptomycetaceae</taxon>
        <taxon>Embleya</taxon>
    </lineage>
</organism>
<feature type="compositionally biased region" description="Low complexity" evidence="1">
    <location>
        <begin position="35"/>
        <end position="45"/>
    </location>
</feature>
<gene>
    <name evidence="3" type="ORF">EHYA_09500</name>
</gene>
<evidence type="ECO:0008006" key="5">
    <source>
        <dbReference type="Google" id="ProtNLM"/>
    </source>
</evidence>
<feature type="region of interest" description="Disordered" evidence="1">
    <location>
        <begin position="1"/>
        <end position="45"/>
    </location>
</feature>
<reference evidence="3 4" key="1">
    <citation type="submission" date="2018-12" db="EMBL/GenBank/DDBJ databases">
        <title>Draft genome sequence of Embleya hyalina NBRC 13850T.</title>
        <authorList>
            <person name="Komaki H."/>
            <person name="Hosoyama A."/>
            <person name="Kimura A."/>
            <person name="Ichikawa N."/>
            <person name="Tamura T."/>
        </authorList>
    </citation>
    <scope>NUCLEOTIDE SEQUENCE [LARGE SCALE GENOMIC DNA]</scope>
    <source>
        <strain evidence="3 4">NBRC 13850</strain>
    </source>
</reference>